<dbReference type="PANTHER" id="PTHR43861">
    <property type="entry name" value="TRANS-ACONITATE 2-METHYLTRANSFERASE-RELATED"/>
    <property type="match status" value="1"/>
</dbReference>
<dbReference type="AlphaFoldDB" id="A0A5K8AL04"/>
<keyword evidence="1 6" id="KW-0489">Methyltransferase</keyword>
<dbReference type="InterPro" id="IPR012967">
    <property type="entry name" value="COMT_dimerisation"/>
</dbReference>
<organism evidence="6 7">
    <name type="scientific">Desulfosarcina ovata subsp. ovata</name>
    <dbReference type="NCBI Taxonomy" id="2752305"/>
    <lineage>
        <taxon>Bacteria</taxon>
        <taxon>Pseudomonadati</taxon>
        <taxon>Thermodesulfobacteriota</taxon>
        <taxon>Desulfobacteria</taxon>
        <taxon>Desulfobacterales</taxon>
        <taxon>Desulfosarcinaceae</taxon>
        <taxon>Desulfosarcina</taxon>
    </lineage>
</organism>
<keyword evidence="3" id="KW-0949">S-adenosyl-L-methionine</keyword>
<dbReference type="InterPro" id="IPR036390">
    <property type="entry name" value="WH_DNA-bd_sf"/>
</dbReference>
<dbReference type="CDD" id="cd02440">
    <property type="entry name" value="AdoMet_MTases"/>
    <property type="match status" value="1"/>
</dbReference>
<dbReference type="Proteomes" id="UP000422108">
    <property type="component" value="Chromosome"/>
</dbReference>
<feature type="domain" description="O-methyltransferase dimerisation" evidence="5">
    <location>
        <begin position="16"/>
        <end position="82"/>
    </location>
</feature>
<proteinExistence type="predicted"/>
<protein>
    <submittedName>
        <fullName evidence="6">O-methyltransferase</fullName>
    </submittedName>
</protein>
<dbReference type="Gene3D" id="1.10.10.10">
    <property type="entry name" value="Winged helix-like DNA-binding domain superfamily/Winged helix DNA-binding domain"/>
    <property type="match status" value="1"/>
</dbReference>
<dbReference type="InterPro" id="IPR029063">
    <property type="entry name" value="SAM-dependent_MTases_sf"/>
</dbReference>
<dbReference type="GO" id="GO:0046983">
    <property type="term" value="F:protein dimerization activity"/>
    <property type="evidence" value="ECO:0007669"/>
    <property type="project" value="InterPro"/>
</dbReference>
<keyword evidence="2 6" id="KW-0808">Transferase</keyword>
<evidence type="ECO:0000256" key="2">
    <source>
        <dbReference type="ARBA" id="ARBA00022679"/>
    </source>
</evidence>
<dbReference type="InterPro" id="IPR036388">
    <property type="entry name" value="WH-like_DNA-bd_sf"/>
</dbReference>
<evidence type="ECO:0000259" key="4">
    <source>
        <dbReference type="Pfam" id="PF00891"/>
    </source>
</evidence>
<gene>
    <name evidence="6" type="ORF">DSCOOX_56600</name>
</gene>
<reference evidence="6 7" key="1">
    <citation type="submission" date="2019-11" db="EMBL/GenBank/DDBJ databases">
        <title>Comparative genomics of hydrocarbon-degrading Desulfosarcina strains.</title>
        <authorList>
            <person name="Watanabe M."/>
            <person name="Kojima H."/>
            <person name="Fukui M."/>
        </authorList>
    </citation>
    <scope>NUCLEOTIDE SEQUENCE [LARGE SCALE GENOMIC DNA]</scope>
    <source>
        <strain evidence="7">oXyS1</strain>
    </source>
</reference>
<dbReference type="InterPro" id="IPR016461">
    <property type="entry name" value="COMT-like"/>
</dbReference>
<evidence type="ECO:0000313" key="7">
    <source>
        <dbReference type="Proteomes" id="UP000422108"/>
    </source>
</evidence>
<dbReference type="GO" id="GO:0008171">
    <property type="term" value="F:O-methyltransferase activity"/>
    <property type="evidence" value="ECO:0007669"/>
    <property type="project" value="InterPro"/>
</dbReference>
<dbReference type="Pfam" id="PF00891">
    <property type="entry name" value="Methyltransf_2"/>
    <property type="match status" value="1"/>
</dbReference>
<dbReference type="PANTHER" id="PTHR43861:SF1">
    <property type="entry name" value="TRANS-ACONITATE 2-METHYLTRANSFERASE"/>
    <property type="match status" value="1"/>
</dbReference>
<evidence type="ECO:0000259" key="5">
    <source>
        <dbReference type="Pfam" id="PF08100"/>
    </source>
</evidence>
<dbReference type="InterPro" id="IPR001077">
    <property type="entry name" value="COMT_C"/>
</dbReference>
<feature type="domain" description="O-methyltransferase C-terminal" evidence="4">
    <location>
        <begin position="155"/>
        <end position="315"/>
    </location>
</feature>
<dbReference type="RefSeq" id="WP_162459154.1">
    <property type="nucleotide sequence ID" value="NZ_AP021879.1"/>
</dbReference>
<dbReference type="SUPFAM" id="SSF53335">
    <property type="entry name" value="S-adenosyl-L-methionine-dependent methyltransferases"/>
    <property type="match status" value="1"/>
</dbReference>
<evidence type="ECO:0000256" key="1">
    <source>
        <dbReference type="ARBA" id="ARBA00022603"/>
    </source>
</evidence>
<sequence length="337" mass="36695">MKQLPDLDLELHNLFDIVNGRTKTQLLLTAIELNIFDFLSTSQSAESVAAELGTHPMCTRFLLDGLAALDLVDKKDNRYQNLPDTQMALHSQSPAYVGRMFSMMDGMSAGIMADIGHAVRHGPPDTPADFGNEAVWAAHARSMANYQRGGPAQKMAATVSQIDGFASFEKMLDLGGGPGLYCIAMVAEHPRMRGVIFDQPAVTKVAEEFIAEYEMADRVTTMAGDYVNDPIGEGYDLIWASATLNFVRPGLTAMLEKIHRALKPGGVFVSHADGLTHERTQPAAYVLGSMAWMLSGQDLMFDSGEVAEAMKRAGFASVESTIVETPMMPMELDIARK</sequence>
<evidence type="ECO:0000256" key="3">
    <source>
        <dbReference type="ARBA" id="ARBA00022691"/>
    </source>
</evidence>
<name>A0A5K8AL04_9BACT</name>
<dbReference type="PROSITE" id="PS51683">
    <property type="entry name" value="SAM_OMT_II"/>
    <property type="match status" value="1"/>
</dbReference>
<accession>A0A5K8AL04</accession>
<dbReference type="Pfam" id="PF08100">
    <property type="entry name" value="Dimerisation"/>
    <property type="match status" value="1"/>
</dbReference>
<dbReference type="Gene3D" id="3.40.50.150">
    <property type="entry name" value="Vaccinia Virus protein VP39"/>
    <property type="match status" value="1"/>
</dbReference>
<dbReference type="EMBL" id="AP021879">
    <property type="protein sequence ID" value="BBO92480.1"/>
    <property type="molecule type" value="Genomic_DNA"/>
</dbReference>
<keyword evidence="7" id="KW-1185">Reference proteome</keyword>
<evidence type="ECO:0000313" key="6">
    <source>
        <dbReference type="EMBL" id="BBO92480.1"/>
    </source>
</evidence>
<dbReference type="GO" id="GO:0032259">
    <property type="term" value="P:methylation"/>
    <property type="evidence" value="ECO:0007669"/>
    <property type="project" value="UniProtKB-KW"/>
</dbReference>
<dbReference type="SUPFAM" id="SSF46785">
    <property type="entry name" value="Winged helix' DNA-binding domain"/>
    <property type="match status" value="1"/>
</dbReference>